<evidence type="ECO:0000313" key="5">
    <source>
        <dbReference type="EMBL" id="PAD98141.1"/>
    </source>
</evidence>
<sequence>MRSEQSEGGKQVLSGYALKFNKRSENLGGFVEIITPGALKNADMSDVRALIDHNPGQILGRTKAGTLKLAVDEVGLRFEVELPGTQYANDLYQNVQLRNITQCSFGFLLAPKGDSFEYDKEAGVYLRRLNNISRLTDVSVVTYPAYQDTSVDIAKRNLDQYKQEQNSAETEALLFQLDLLKLQNEGNF</sequence>
<proteinExistence type="predicted"/>
<keyword evidence="3" id="KW-0378">Hydrolase</keyword>
<dbReference type="RefSeq" id="WP_095220841.1">
    <property type="nucleotide sequence ID" value="NZ_NPBJ01000044.1"/>
</dbReference>
<accession>A0ABX4GTE1</accession>
<evidence type="ECO:0000313" key="6">
    <source>
        <dbReference type="Proteomes" id="UP000216852"/>
    </source>
</evidence>
<dbReference type="NCBIfam" id="TIGR01543">
    <property type="entry name" value="proheadase_HK97"/>
    <property type="match status" value="1"/>
</dbReference>
<gene>
    <name evidence="5" type="ORF">CHH48_18900</name>
</gene>
<evidence type="ECO:0000256" key="2">
    <source>
        <dbReference type="ARBA" id="ARBA00022670"/>
    </source>
</evidence>
<evidence type="ECO:0000256" key="3">
    <source>
        <dbReference type="ARBA" id="ARBA00022801"/>
    </source>
</evidence>
<dbReference type="EMBL" id="NPBJ01000044">
    <property type="protein sequence ID" value="PAD98141.1"/>
    <property type="molecule type" value="Genomic_DNA"/>
</dbReference>
<feature type="domain" description="Prohead serine protease" evidence="4">
    <location>
        <begin position="3"/>
        <end position="163"/>
    </location>
</feature>
<name>A0ABX4GTE1_9BACI</name>
<dbReference type="Proteomes" id="UP000216852">
    <property type="component" value="Unassembled WGS sequence"/>
</dbReference>
<evidence type="ECO:0000256" key="1">
    <source>
        <dbReference type="ARBA" id="ARBA00022612"/>
    </source>
</evidence>
<dbReference type="Pfam" id="PF04586">
    <property type="entry name" value="Peptidase_S78"/>
    <property type="match status" value="1"/>
</dbReference>
<keyword evidence="2" id="KW-0645">Protease</keyword>
<dbReference type="InterPro" id="IPR006433">
    <property type="entry name" value="Prohead_protease"/>
</dbReference>
<comment type="caution">
    <text evidence="5">The sequence shown here is derived from an EMBL/GenBank/DDBJ whole genome shotgun (WGS) entry which is preliminary data.</text>
</comment>
<organism evidence="5 6">
    <name type="scientific">Terribacillus saccharophilus</name>
    <dbReference type="NCBI Taxonomy" id="361277"/>
    <lineage>
        <taxon>Bacteria</taxon>
        <taxon>Bacillati</taxon>
        <taxon>Bacillota</taxon>
        <taxon>Bacilli</taxon>
        <taxon>Bacillales</taxon>
        <taxon>Bacillaceae</taxon>
        <taxon>Terribacillus</taxon>
    </lineage>
</organism>
<reference evidence="5 6" key="1">
    <citation type="submission" date="2017-07" db="EMBL/GenBank/DDBJ databases">
        <title>Isolation and whole genome analysis of endospore-forming bacteria from heroin.</title>
        <authorList>
            <person name="Kalinowski J."/>
            <person name="Ahrens B."/>
            <person name="Al-Dilaimi A."/>
            <person name="Winkler A."/>
            <person name="Wibberg D."/>
            <person name="Schleenbecker U."/>
            <person name="Ruckert C."/>
            <person name="Wolfel R."/>
            <person name="Grass G."/>
        </authorList>
    </citation>
    <scope>NUCLEOTIDE SEQUENCE [LARGE SCALE GENOMIC DNA]</scope>
    <source>
        <strain evidence="5 6">7517-1</strain>
    </source>
</reference>
<keyword evidence="6" id="KW-1185">Reference proteome</keyword>
<keyword evidence="1" id="KW-1188">Viral release from host cell</keyword>
<evidence type="ECO:0000259" key="4">
    <source>
        <dbReference type="Pfam" id="PF04586"/>
    </source>
</evidence>
<dbReference type="InterPro" id="IPR054613">
    <property type="entry name" value="Peptidase_S78_dom"/>
</dbReference>
<protein>
    <submittedName>
        <fullName evidence="5">Peptidase U35</fullName>
    </submittedName>
</protein>